<dbReference type="SUPFAM" id="SSF56801">
    <property type="entry name" value="Acetyl-CoA synthetase-like"/>
    <property type="match status" value="3"/>
</dbReference>
<dbReference type="Gene3D" id="3.30.559.10">
    <property type="entry name" value="Chloramphenicol acetyltransferase-like domain"/>
    <property type="match status" value="2"/>
</dbReference>
<dbReference type="SUPFAM" id="SSF47336">
    <property type="entry name" value="ACP-like"/>
    <property type="match status" value="1"/>
</dbReference>
<dbReference type="InterPro" id="IPR020806">
    <property type="entry name" value="PKS_PP-bd"/>
</dbReference>
<dbReference type="Gene3D" id="3.30.559.30">
    <property type="entry name" value="Nonribosomal peptide synthetase, condensation domain"/>
    <property type="match status" value="2"/>
</dbReference>
<dbReference type="InterPro" id="IPR009081">
    <property type="entry name" value="PP-bd_ACP"/>
</dbReference>
<dbReference type="NCBIfam" id="TIGR04020">
    <property type="entry name" value="seco_metab_LLM"/>
    <property type="match status" value="1"/>
</dbReference>
<evidence type="ECO:0000313" key="5">
    <source>
        <dbReference type="Proteomes" id="UP000321306"/>
    </source>
</evidence>
<dbReference type="NCBIfam" id="TIGR01733">
    <property type="entry name" value="AA-adenyl-dom"/>
    <property type="match status" value="1"/>
</dbReference>
<dbReference type="InterPro" id="IPR001242">
    <property type="entry name" value="Condensation_dom"/>
</dbReference>
<feature type="domain" description="Carrier" evidence="3">
    <location>
        <begin position="964"/>
        <end position="1037"/>
    </location>
</feature>
<dbReference type="InterPro" id="IPR036661">
    <property type="entry name" value="Luciferase-like_sf"/>
</dbReference>
<dbReference type="SUPFAM" id="SSF51679">
    <property type="entry name" value="Bacterial luciferase-like"/>
    <property type="match status" value="1"/>
</dbReference>
<dbReference type="GO" id="GO:0009239">
    <property type="term" value="P:enterobactin biosynthetic process"/>
    <property type="evidence" value="ECO:0007669"/>
    <property type="project" value="TreeGrafter"/>
</dbReference>
<dbReference type="InterPro" id="IPR023213">
    <property type="entry name" value="CAT-like_dom_sf"/>
</dbReference>
<evidence type="ECO:0000313" key="4">
    <source>
        <dbReference type="EMBL" id="GEM46883.1"/>
    </source>
</evidence>
<dbReference type="PANTHER" id="PTHR45527">
    <property type="entry name" value="NONRIBOSOMAL PEPTIDE SYNTHETASE"/>
    <property type="match status" value="1"/>
</dbReference>
<dbReference type="Gene3D" id="3.30.300.30">
    <property type="match status" value="2"/>
</dbReference>
<dbReference type="Proteomes" id="UP000321306">
    <property type="component" value="Unassembled WGS sequence"/>
</dbReference>
<dbReference type="Pfam" id="PF00296">
    <property type="entry name" value="Bac_luciferase"/>
    <property type="match status" value="1"/>
</dbReference>
<dbReference type="GO" id="GO:0009366">
    <property type="term" value="C:enterobactin synthetase complex"/>
    <property type="evidence" value="ECO:0007669"/>
    <property type="project" value="TreeGrafter"/>
</dbReference>
<dbReference type="FunFam" id="2.30.38.10:FF:000001">
    <property type="entry name" value="Non-ribosomal peptide synthetase PvdI"/>
    <property type="match status" value="1"/>
</dbReference>
<organism evidence="4 5">
    <name type="scientific">Deinococcus cellulosilyticus (strain DSM 18568 / NBRC 106333 / KACC 11606 / 5516J-15)</name>
    <dbReference type="NCBI Taxonomy" id="1223518"/>
    <lineage>
        <taxon>Bacteria</taxon>
        <taxon>Thermotogati</taxon>
        <taxon>Deinococcota</taxon>
        <taxon>Deinococci</taxon>
        <taxon>Deinococcales</taxon>
        <taxon>Deinococcaceae</taxon>
        <taxon>Deinococcus</taxon>
    </lineage>
</organism>
<dbReference type="CDD" id="cd05930">
    <property type="entry name" value="A_NRPS"/>
    <property type="match status" value="1"/>
</dbReference>
<comment type="caution">
    <text evidence="4">The sequence shown here is derived from an EMBL/GenBank/DDBJ whole genome shotgun (WGS) entry which is preliminary data.</text>
</comment>
<reference evidence="4 5" key="1">
    <citation type="submission" date="2019-07" db="EMBL/GenBank/DDBJ databases">
        <title>Whole genome shotgun sequence of Deinococcus cellulosilyticus NBRC 106333.</title>
        <authorList>
            <person name="Hosoyama A."/>
            <person name="Uohara A."/>
            <person name="Ohji S."/>
            <person name="Ichikawa N."/>
        </authorList>
    </citation>
    <scope>NUCLEOTIDE SEQUENCE [LARGE SCALE GENOMIC DNA]</scope>
    <source>
        <strain evidence="4 5">NBRC 106333</strain>
    </source>
</reference>
<dbReference type="InterPro" id="IPR042099">
    <property type="entry name" value="ANL_N_sf"/>
</dbReference>
<dbReference type="NCBIfam" id="NF003417">
    <property type="entry name" value="PRK04813.1"/>
    <property type="match status" value="3"/>
</dbReference>
<dbReference type="PANTHER" id="PTHR45527:SF1">
    <property type="entry name" value="FATTY ACID SYNTHASE"/>
    <property type="match status" value="1"/>
</dbReference>
<dbReference type="SUPFAM" id="SSF52777">
    <property type="entry name" value="CoA-dependent acyltransferases"/>
    <property type="match status" value="4"/>
</dbReference>
<dbReference type="Pfam" id="PF00501">
    <property type="entry name" value="AMP-binding"/>
    <property type="match status" value="3"/>
</dbReference>
<dbReference type="InterPro" id="IPR025110">
    <property type="entry name" value="AMP-bd_C"/>
</dbReference>
<dbReference type="FunFam" id="3.40.50.980:FF:000002">
    <property type="entry name" value="Enterobactin synthetase component F"/>
    <property type="match status" value="1"/>
</dbReference>
<protein>
    <recommendedName>
        <fullName evidence="3">Carrier domain-containing protein</fullName>
    </recommendedName>
</protein>
<dbReference type="PROSITE" id="PS50075">
    <property type="entry name" value="CARRIER"/>
    <property type="match status" value="1"/>
</dbReference>
<dbReference type="GO" id="GO:0005829">
    <property type="term" value="C:cytosol"/>
    <property type="evidence" value="ECO:0007669"/>
    <property type="project" value="TreeGrafter"/>
</dbReference>
<gene>
    <name evidence="4" type="ORF">DC3_25180</name>
</gene>
<dbReference type="FunFam" id="3.40.50.12780:FF:000012">
    <property type="entry name" value="Non-ribosomal peptide synthetase"/>
    <property type="match status" value="1"/>
</dbReference>
<dbReference type="PROSITE" id="PS00455">
    <property type="entry name" value="AMP_BINDING"/>
    <property type="match status" value="2"/>
</dbReference>
<dbReference type="Pfam" id="PF08241">
    <property type="entry name" value="Methyltransf_11"/>
    <property type="match status" value="1"/>
</dbReference>
<evidence type="ECO:0000256" key="1">
    <source>
        <dbReference type="ARBA" id="ARBA00022450"/>
    </source>
</evidence>
<dbReference type="EMBL" id="BJXB01000010">
    <property type="protein sequence ID" value="GEM46883.1"/>
    <property type="molecule type" value="Genomic_DNA"/>
</dbReference>
<sequence>MIHSADPSGGVVSFSLTEAQFEVWIAQLIDPHSPRYNCAAYLDIPALVNLEQLEQAIRLTLQETEVLRVRFETSGNAEVKQVLMPVPEQVLECIDLRNHPDAVPHMHTLMRQDLGTVQPLQGGQLLRQVFFQLPGNRGVFYLRYHHILMDGFGQSVYWKRISEHYTALMQGVEAPPSAAVGLQDILQEEQQYLQSSSAEKDQQFWEKAFSEPPEPVFLSESTALEARGLLRQVTRCAPEQLEHLRELVQQGKTRWSAVALAATAIYLYRITGHPDVVLSLPLPARMGRSSMATPVMLTNTLPLQLSLSPDLSVQDVLSLIGIQLGKVLRHQRFRGEKLQRMLGPATAGTVTVNVVSFDHALEWGGVPVQAHYLSSGPVQDLLIGFYGQSDASELQVYFDANPARHSSAALQDHQKHLMQVFSSLIQADLHTPISALQLLLPEEKQQLQAWHDTQVPYDLSRPLQDLLDAQATRTPSQVALTSASRSLTYQEVKRESDKLAAHLQNLGVRPGDLVGICQSRSVEMVLSLVATLKAGAAFLPLDPEFPESRLQDLLDDAGAKWVLVDGTAAWNPQSETVQVFKVQDLLSGLPEATPEPRSTPGSAAYVLYTSGSTGKPKGVVVPHRGLVNRLLWMQDAYLLSEEDCVLQKTPFTFDVSMWEFFWPLMTGARLHVLEPTAHRDPRRLAQVMQHEKITTLHFVPPMLDVFLQENASMAFPHLKRVVCSGEALRPETVGQFFEKFDSQQVGLYNLYGPTEASIDVTAWTCTPQDASRGVPIGFPVSNTRIYILDATGQELPPGRVGELYLAGVQVATGYLHREDLTRERFLPDPWNRGQRMYRTGDLGRRRQDGAIEYLGRIDHQVKIRGLRIEPAEVDSVLLSLPGVTQALTVVQRDAQNPRLVSYVTLQEGMHLEESDLLHHTSRHLPAYMVPSSVMALEHFPMLSNGKIDRKALPMQGIRESRPTEVLTEHQQQVAQAWEQVLGIHPALQDSFFGLGGDSLTSIRLRSVLERQGLTFELRDLFTHPTLQEMADRVVPLQRQQQKTLAPFALLSAADRARLPEGLQDAYPVSTMQRGMLFQAEKAPDSGVYRVVTSVQVKSVLNLEALKKAIQDTTARHPILRSSFDLSSFSVPVQMVHSHVVVPIHVDPSLQDLTDVGQQQALESWMAQAKTSVFDVTQAPLMHFTVHLRSERGFQLSVVEHHVILDGWSDAAMLDEILTRYQACLEGQDLWLPELPCSYRDFVGLEREALKDPSSRAYWSEKLSGAESTPLPRVSQMQKVKHQAFEVPLSAHLAAGLQELARKNRWSLKSVLAAAHLAVLRVVCASSRVLTGLVVHGRPESEGGDSVLGVFLNTLPLHIETGHLTFREAIEEVQHFEQEAWPHRRFPIGEMQRDLDTPFELDSYLNFIDFHDHLHASKHPLIAGGMGVAETDFPMAVNFLMDPTLGQLRAWLDCNVGMLDEDFCHRLCGYYRVALEALIRDPEQHIDQLDLLDRSERLQLQMWNSTAVSHDRTTTIHRLIEQQVERTPDRVAVTSRFESLSYRELNLRANQLAHELITLGAGPGHKVGVYLRRSTEMVVALLGILKAGAAYVPLDPSFPRNRLEFIVQDAGMTFLLTDQTCPMALSGRVKQVLRVHDLLSSPEEEDLPNPQDRAVPQDTAYVIYTSGSTGLPKGTILRHENVTNFFVGMQGTVGCTEADTLLAVTSISFDISVLELLWPLTCGAHVVVAGEQLIQRLLPPPEPRVQAPAFSLFFFAAATRDEDRQEGYRLVLEAARFADTHGFEAIWTPERHFHDFGGLYPNPSVMSAALSTLTRQVKLRSGSVVAPLHDPVRLAEEWSLVDNLSGGRVGLAFASGWNANDFALAPENYASRKQVMEQHLEEFRTLWAGKTVQRTSGRGENIEVRIYPTPVQKDVEVWFTSSGAVETFRRAGRAGVNVLTHLLGQDLQELQDKIQAYREARREAGFTTPGKVTLMIHTFLHEDAEEARRIAREPFKNYLRTSTELWSQLFASMGIDFQGGVNPEDLEDVLDLAVDRYFERSGLFGSALSVAPLVQELVAAGVNELACLIDFGVPTDQALEGLRTLNELREQQIQQEKDAPHSFAALCDRHQVTMFQSTPSFLSAVVAEPQALSALKGTRAVLVGGEAFPSGLAHRLMDALEGTRICNMYGPTETTIWSTVHELGAKDLQSSSIPIGSPIANTQVHVLDAQGRELPADVPGELWIGGEGVASGYLNREELTREKFVLRPGSTTPLYRTGDRVRWRKDGVLEFAGRVDRQVKIRGHRVEPDEVESVLSRHPGVESVAVIASDQGNGLELLAFVTENAHQVQPALEDAVVDRWSEVWEAAYAENGVDREPDFSGWKSSYTDLPIPEGEMQEWLGHTLQRLQNLSPRRMLEVGVGVGLILQGMLPHVEHYRGLDVSQSALTRALLGVKLRGEDPRKVNLHLGDARTLGRFASGEVDTVVFNSVVQYFPSAHYLRDALQAAWDVLPDTGTLFVGDVRHLHWLEAFHASVECHRADLLTPVGEIARKVKRRVQEEQELCLAPGFFQNMLSGLGAGDVRLELKRGHFENELTVFRFDATLRKTPGEPITTTSCKYEDLTQLEQALQQKPDAALHITGIPNRRLVRPLKLAELLHTLPADTTLWEVERLLWSHEVWQALDPEALFSVAEAQGRTVQVLLSADGSLDTFEAVFGPSQKVSSNAEPLDSHAMELRP</sequence>
<dbReference type="InterPro" id="IPR020845">
    <property type="entry name" value="AMP-binding_CS"/>
</dbReference>
<dbReference type="GO" id="GO:0047527">
    <property type="term" value="F:2,3-dihydroxybenzoate-serine ligase activity"/>
    <property type="evidence" value="ECO:0007669"/>
    <property type="project" value="TreeGrafter"/>
</dbReference>
<dbReference type="InterPro" id="IPR011251">
    <property type="entry name" value="Luciferase-like_dom"/>
</dbReference>
<dbReference type="InterPro" id="IPR029063">
    <property type="entry name" value="SAM-dependent_MTases_sf"/>
</dbReference>
<dbReference type="GO" id="GO:0031177">
    <property type="term" value="F:phosphopantetheine binding"/>
    <property type="evidence" value="ECO:0007669"/>
    <property type="project" value="InterPro"/>
</dbReference>
<dbReference type="OrthoDB" id="51171at2"/>
<dbReference type="InterPro" id="IPR013216">
    <property type="entry name" value="Methyltransf_11"/>
</dbReference>
<evidence type="ECO:0000256" key="2">
    <source>
        <dbReference type="ARBA" id="ARBA00022553"/>
    </source>
</evidence>
<dbReference type="InterPro" id="IPR010071">
    <property type="entry name" value="AA_adenyl_dom"/>
</dbReference>
<keyword evidence="5" id="KW-1185">Reference proteome</keyword>
<evidence type="ECO:0000259" key="3">
    <source>
        <dbReference type="PROSITE" id="PS50075"/>
    </source>
</evidence>
<dbReference type="InterPro" id="IPR000873">
    <property type="entry name" value="AMP-dep_synth/lig_dom"/>
</dbReference>
<dbReference type="Pfam" id="PF00550">
    <property type="entry name" value="PP-binding"/>
    <property type="match status" value="1"/>
</dbReference>
<dbReference type="Gene3D" id="3.40.50.980">
    <property type="match status" value="2"/>
</dbReference>
<dbReference type="Pfam" id="PF00668">
    <property type="entry name" value="Condensation"/>
    <property type="match status" value="2"/>
</dbReference>
<dbReference type="CDD" id="cd02440">
    <property type="entry name" value="AdoMet_MTases"/>
    <property type="match status" value="1"/>
</dbReference>
<name>A0A511N208_DEIC1</name>
<dbReference type="SUPFAM" id="SSF53335">
    <property type="entry name" value="S-adenosyl-L-methionine-dependent methyltransferases"/>
    <property type="match status" value="1"/>
</dbReference>
<dbReference type="InterPro" id="IPR036736">
    <property type="entry name" value="ACP-like_sf"/>
</dbReference>
<dbReference type="InterPro" id="IPR024011">
    <property type="entry name" value="Biosynth_lucif-like_mOase_dom"/>
</dbReference>
<dbReference type="SMART" id="SM00823">
    <property type="entry name" value="PKS_PP"/>
    <property type="match status" value="1"/>
</dbReference>
<dbReference type="GO" id="GO:0008757">
    <property type="term" value="F:S-adenosylmethionine-dependent methyltransferase activity"/>
    <property type="evidence" value="ECO:0007669"/>
    <property type="project" value="InterPro"/>
</dbReference>
<keyword evidence="1" id="KW-0596">Phosphopantetheine</keyword>
<accession>A0A511N208</accession>
<dbReference type="Gene3D" id="3.20.20.30">
    <property type="entry name" value="Luciferase-like domain"/>
    <property type="match status" value="1"/>
</dbReference>
<dbReference type="GO" id="GO:0043041">
    <property type="term" value="P:amino acid activation for nonribosomal peptide biosynthetic process"/>
    <property type="evidence" value="ECO:0007669"/>
    <property type="project" value="TreeGrafter"/>
</dbReference>
<dbReference type="FunFam" id="3.40.50.980:FF:000001">
    <property type="entry name" value="Non-ribosomal peptide synthetase"/>
    <property type="match status" value="2"/>
</dbReference>
<dbReference type="InterPro" id="IPR045851">
    <property type="entry name" value="AMP-bd_C_sf"/>
</dbReference>
<proteinExistence type="predicted"/>
<dbReference type="Gene3D" id="1.10.1200.10">
    <property type="entry name" value="ACP-like"/>
    <property type="match status" value="1"/>
</dbReference>
<dbReference type="RefSeq" id="WP_146884698.1">
    <property type="nucleotide sequence ID" value="NZ_BJXB01000010.1"/>
</dbReference>
<dbReference type="Gene3D" id="3.40.50.12780">
    <property type="entry name" value="N-terminal domain of ligase-like"/>
    <property type="match status" value="2"/>
</dbReference>
<dbReference type="Gene3D" id="3.40.50.150">
    <property type="entry name" value="Vaccinia Virus protein VP39"/>
    <property type="match status" value="1"/>
</dbReference>
<keyword evidence="2" id="KW-0597">Phosphoprotein</keyword>
<dbReference type="GO" id="GO:0016705">
    <property type="term" value="F:oxidoreductase activity, acting on paired donors, with incorporation or reduction of molecular oxygen"/>
    <property type="evidence" value="ECO:0007669"/>
    <property type="project" value="InterPro"/>
</dbReference>
<dbReference type="Pfam" id="PF13193">
    <property type="entry name" value="AMP-binding_C"/>
    <property type="match status" value="1"/>
</dbReference>